<name>A0A699ZH53_HAELA</name>
<reference evidence="1 2" key="1">
    <citation type="submission" date="2020-02" db="EMBL/GenBank/DDBJ databases">
        <title>Draft genome sequence of Haematococcus lacustris strain NIES-144.</title>
        <authorList>
            <person name="Morimoto D."/>
            <person name="Nakagawa S."/>
            <person name="Yoshida T."/>
            <person name="Sawayama S."/>
        </authorList>
    </citation>
    <scope>NUCLEOTIDE SEQUENCE [LARGE SCALE GENOMIC DNA]</scope>
    <source>
        <strain evidence="1 2">NIES-144</strain>
    </source>
</reference>
<evidence type="ECO:0000313" key="2">
    <source>
        <dbReference type="Proteomes" id="UP000485058"/>
    </source>
</evidence>
<proteinExistence type="predicted"/>
<sequence length="288" mass="31430">MYTPEDVRHEIHQVKLKITKVEAKIEHLEQLDPANQRLPGVEEQLLQLLKQEDLLLEHLEHLAELRKGDDVNGASQPEPALNLLHWGFKSASIDSSSSRSHKRRYKGDCELVRLDLGPFCNIAKAKLLAVTSGVTVPAREAMRIRRDAAGMGAQLLGVPHTQYGCNTHSTRLPDDALPTADLEAEATGKTSALTTEAELNVRFCGVVGKGVTDVVNACIQQKQPTWGNLSFKLESRPSEGSGRPDFLIKQTGAANEVDVCGGEGKASDPLCYPMYHCAARHLGGERLG</sequence>
<dbReference type="EMBL" id="BLLF01001795">
    <property type="protein sequence ID" value="GFH21275.1"/>
    <property type="molecule type" value="Genomic_DNA"/>
</dbReference>
<dbReference type="Proteomes" id="UP000485058">
    <property type="component" value="Unassembled WGS sequence"/>
</dbReference>
<accession>A0A699ZH53</accession>
<gene>
    <name evidence="1" type="ORF">HaLaN_18543</name>
</gene>
<protein>
    <submittedName>
        <fullName evidence="1">Uncharacterized protein</fullName>
    </submittedName>
</protein>
<organism evidence="1 2">
    <name type="scientific">Haematococcus lacustris</name>
    <name type="common">Green alga</name>
    <name type="synonym">Haematococcus pluvialis</name>
    <dbReference type="NCBI Taxonomy" id="44745"/>
    <lineage>
        <taxon>Eukaryota</taxon>
        <taxon>Viridiplantae</taxon>
        <taxon>Chlorophyta</taxon>
        <taxon>core chlorophytes</taxon>
        <taxon>Chlorophyceae</taxon>
        <taxon>CS clade</taxon>
        <taxon>Chlamydomonadales</taxon>
        <taxon>Haematococcaceae</taxon>
        <taxon>Haematococcus</taxon>
    </lineage>
</organism>
<comment type="caution">
    <text evidence="1">The sequence shown here is derived from an EMBL/GenBank/DDBJ whole genome shotgun (WGS) entry which is preliminary data.</text>
</comment>
<dbReference type="AlphaFoldDB" id="A0A699ZH53"/>
<keyword evidence="2" id="KW-1185">Reference proteome</keyword>
<evidence type="ECO:0000313" key="1">
    <source>
        <dbReference type="EMBL" id="GFH21275.1"/>
    </source>
</evidence>